<dbReference type="Proteomes" id="UP000055024">
    <property type="component" value="Unassembled WGS sequence"/>
</dbReference>
<evidence type="ECO:0000313" key="1">
    <source>
        <dbReference type="EMBL" id="KRY96414.1"/>
    </source>
</evidence>
<dbReference type="EMBL" id="JYDP01002843">
    <property type="protein sequence ID" value="KRY96414.1"/>
    <property type="molecule type" value="Genomic_DNA"/>
</dbReference>
<keyword evidence="2" id="KW-1185">Reference proteome</keyword>
<dbReference type="AlphaFoldDB" id="A0A0V1GDU2"/>
<proteinExistence type="predicted"/>
<reference evidence="1 2" key="1">
    <citation type="submission" date="2015-01" db="EMBL/GenBank/DDBJ databases">
        <title>Evolution of Trichinella species and genotypes.</title>
        <authorList>
            <person name="Korhonen P.K."/>
            <person name="Edoardo P."/>
            <person name="Giuseppe L.R."/>
            <person name="Gasser R.B."/>
        </authorList>
    </citation>
    <scope>NUCLEOTIDE SEQUENCE [LARGE SCALE GENOMIC DNA]</scope>
    <source>
        <strain evidence="1">ISS1029</strain>
    </source>
</reference>
<name>A0A0V1GDU2_9BILA</name>
<sequence length="59" mass="6894">MRTSEAIYSKTTGVFPVKLIWVSIDRKQFANYNERNRTAPRCLFPEIFLKNWAASNVLT</sequence>
<evidence type="ECO:0000313" key="2">
    <source>
        <dbReference type="Proteomes" id="UP000055024"/>
    </source>
</evidence>
<protein>
    <submittedName>
        <fullName evidence="1">Uncharacterized protein</fullName>
    </submittedName>
</protein>
<gene>
    <name evidence="1" type="ORF">T11_12374</name>
</gene>
<accession>A0A0V1GDU2</accession>
<organism evidence="1 2">
    <name type="scientific">Trichinella zimbabwensis</name>
    <dbReference type="NCBI Taxonomy" id="268475"/>
    <lineage>
        <taxon>Eukaryota</taxon>
        <taxon>Metazoa</taxon>
        <taxon>Ecdysozoa</taxon>
        <taxon>Nematoda</taxon>
        <taxon>Enoplea</taxon>
        <taxon>Dorylaimia</taxon>
        <taxon>Trichinellida</taxon>
        <taxon>Trichinellidae</taxon>
        <taxon>Trichinella</taxon>
    </lineage>
</organism>
<comment type="caution">
    <text evidence="1">The sequence shown here is derived from an EMBL/GenBank/DDBJ whole genome shotgun (WGS) entry which is preliminary data.</text>
</comment>